<comment type="function">
    <text evidence="8">Part of a membrane-bound complex that couples electron transfer with translocation of ions across the membrane.</text>
</comment>
<keyword evidence="8" id="KW-0472">Membrane</keyword>
<evidence type="ECO:0000313" key="12">
    <source>
        <dbReference type="Proteomes" id="UP000198512"/>
    </source>
</evidence>
<feature type="region of interest" description="Disordered" evidence="9">
    <location>
        <begin position="795"/>
        <end position="820"/>
    </location>
</feature>
<feature type="region of interest" description="Disordered" evidence="9">
    <location>
        <begin position="461"/>
        <end position="492"/>
    </location>
</feature>
<feature type="binding site" evidence="8">
    <location>
        <position position="421"/>
    </location>
    <ligand>
        <name>[4Fe-4S] cluster</name>
        <dbReference type="ChEBI" id="CHEBI:49883"/>
        <label>1</label>
    </ligand>
</feature>
<evidence type="ECO:0000256" key="5">
    <source>
        <dbReference type="ARBA" id="ARBA00022982"/>
    </source>
</evidence>
<dbReference type="NCBIfam" id="TIGR01945">
    <property type="entry name" value="rnfC"/>
    <property type="match status" value="1"/>
</dbReference>
<keyword evidence="8" id="KW-1003">Cell membrane</keyword>
<dbReference type="Pfam" id="PF13375">
    <property type="entry name" value="RnfC_N"/>
    <property type="match status" value="1"/>
</dbReference>
<dbReference type="InterPro" id="IPR019554">
    <property type="entry name" value="Soluble_ligand-bd"/>
</dbReference>
<feature type="binding site" evidence="8">
    <location>
        <position position="411"/>
    </location>
    <ligand>
        <name>[4Fe-4S] cluster</name>
        <dbReference type="ChEBI" id="CHEBI:49883"/>
        <label>2</label>
    </ligand>
</feature>
<accession>A0ABY1B4H1</accession>
<dbReference type="InterPro" id="IPR017896">
    <property type="entry name" value="4Fe4S_Fe-S-bd"/>
</dbReference>
<evidence type="ECO:0000256" key="1">
    <source>
        <dbReference type="ARBA" id="ARBA00022448"/>
    </source>
</evidence>
<comment type="subunit">
    <text evidence="8">The complex is composed of six subunits: RnfA, RnfB, RnfC, RnfD, RnfE and RnfG.</text>
</comment>
<feature type="domain" description="4Fe-4S ferredoxin-type" evidence="10">
    <location>
        <begin position="362"/>
        <end position="392"/>
    </location>
</feature>
<keyword evidence="3 8" id="KW-0479">Metal-binding</keyword>
<feature type="binding site" evidence="8">
    <location>
        <position position="417"/>
    </location>
    <ligand>
        <name>[4Fe-4S] cluster</name>
        <dbReference type="ChEBI" id="CHEBI:49883"/>
        <label>2</label>
    </ligand>
</feature>
<feature type="region of interest" description="Disordered" evidence="9">
    <location>
        <begin position="738"/>
        <end position="764"/>
    </location>
</feature>
<feature type="binding site" evidence="8">
    <location>
        <position position="372"/>
    </location>
    <ligand>
        <name>[4Fe-4S] cluster</name>
        <dbReference type="ChEBI" id="CHEBI:49883"/>
        <label>1</label>
    </ligand>
</feature>
<dbReference type="Gene3D" id="3.40.50.11540">
    <property type="entry name" value="NADH-ubiquinone oxidoreductase 51kDa subunit"/>
    <property type="match status" value="1"/>
</dbReference>
<dbReference type="InterPro" id="IPR010208">
    <property type="entry name" value="Ion_transpt_RnfC/RsxC"/>
</dbReference>
<gene>
    <name evidence="8" type="primary">rnfC</name>
    <name evidence="11" type="ORF">SAMN05216600_102204</name>
</gene>
<dbReference type="InterPro" id="IPR037225">
    <property type="entry name" value="Nuo51_FMN-bd_sf"/>
</dbReference>
<evidence type="ECO:0000256" key="6">
    <source>
        <dbReference type="ARBA" id="ARBA00023004"/>
    </source>
</evidence>
<organism evidence="11 12">
    <name type="scientific">Pseudomonas cuatrocienegasensis</name>
    <dbReference type="NCBI Taxonomy" id="543360"/>
    <lineage>
        <taxon>Bacteria</taxon>
        <taxon>Pseudomonadati</taxon>
        <taxon>Pseudomonadota</taxon>
        <taxon>Gammaproteobacteria</taxon>
        <taxon>Pseudomonadales</taxon>
        <taxon>Pseudomonadaceae</taxon>
        <taxon>Pseudomonas</taxon>
    </lineage>
</organism>
<dbReference type="PROSITE" id="PS51379">
    <property type="entry name" value="4FE4S_FER_2"/>
    <property type="match status" value="2"/>
</dbReference>
<dbReference type="Pfam" id="PF12838">
    <property type="entry name" value="Fer4_7"/>
    <property type="match status" value="1"/>
</dbReference>
<evidence type="ECO:0000256" key="4">
    <source>
        <dbReference type="ARBA" id="ARBA00022737"/>
    </source>
</evidence>
<evidence type="ECO:0000256" key="2">
    <source>
        <dbReference type="ARBA" id="ARBA00022485"/>
    </source>
</evidence>
<evidence type="ECO:0000256" key="8">
    <source>
        <dbReference type="HAMAP-Rule" id="MF_00461"/>
    </source>
</evidence>
<dbReference type="EMBL" id="FOFP01000002">
    <property type="protein sequence ID" value="SEP90031.1"/>
    <property type="molecule type" value="Genomic_DNA"/>
</dbReference>
<feature type="compositionally biased region" description="Low complexity" evidence="9">
    <location>
        <begin position="482"/>
        <end position="492"/>
    </location>
</feature>
<proteinExistence type="inferred from homology"/>
<dbReference type="HAMAP" id="MF_00461">
    <property type="entry name" value="RsxC_RnfC"/>
    <property type="match status" value="1"/>
</dbReference>
<evidence type="ECO:0000256" key="3">
    <source>
        <dbReference type="ARBA" id="ARBA00022723"/>
    </source>
</evidence>
<keyword evidence="7 8" id="KW-0411">Iron-sulfur</keyword>
<name>A0ABY1B4H1_9PSED</name>
<dbReference type="InterPro" id="IPR017900">
    <property type="entry name" value="4Fe4S_Fe_S_CS"/>
</dbReference>
<dbReference type="PANTHER" id="PTHR43034:SF2">
    <property type="entry name" value="ION-TRANSLOCATING OXIDOREDUCTASE COMPLEX SUBUNIT C"/>
    <property type="match status" value="1"/>
</dbReference>
<dbReference type="InterPro" id="IPR026902">
    <property type="entry name" value="RnfC_N"/>
</dbReference>
<feature type="binding site" evidence="8">
    <location>
        <position position="382"/>
    </location>
    <ligand>
        <name>[4Fe-4S] cluster</name>
        <dbReference type="ChEBI" id="CHEBI:49883"/>
        <label>2</label>
    </ligand>
</feature>
<feature type="compositionally biased region" description="Basic and acidic residues" evidence="9">
    <location>
        <begin position="461"/>
        <end position="481"/>
    </location>
</feature>
<keyword evidence="4 8" id="KW-0677">Repeat</keyword>
<feature type="binding site" evidence="8">
    <location>
        <position position="378"/>
    </location>
    <ligand>
        <name>[4Fe-4S] cluster</name>
        <dbReference type="ChEBI" id="CHEBI:49883"/>
        <label>1</label>
    </ligand>
</feature>
<dbReference type="SUPFAM" id="SSF142019">
    <property type="entry name" value="Nqo1 FMN-binding domain-like"/>
    <property type="match status" value="1"/>
</dbReference>
<feature type="binding site" evidence="8">
    <location>
        <position position="414"/>
    </location>
    <ligand>
        <name>[4Fe-4S] cluster</name>
        <dbReference type="ChEBI" id="CHEBI:49883"/>
        <label>2</label>
    </ligand>
</feature>
<evidence type="ECO:0000256" key="9">
    <source>
        <dbReference type="SAM" id="MobiDB-lite"/>
    </source>
</evidence>
<feature type="binding site" evidence="8">
    <location>
        <position position="375"/>
    </location>
    <ligand>
        <name>[4Fe-4S] cluster</name>
        <dbReference type="ChEBI" id="CHEBI:49883"/>
        <label>1</label>
    </ligand>
</feature>
<dbReference type="NCBIfam" id="NF003454">
    <property type="entry name" value="PRK05035.1"/>
    <property type="match status" value="1"/>
</dbReference>
<keyword evidence="1 8" id="KW-0813">Transport</keyword>
<dbReference type="InterPro" id="IPR011538">
    <property type="entry name" value="Nuo51_FMN-bd"/>
</dbReference>
<feature type="compositionally biased region" description="Low complexity" evidence="9">
    <location>
        <begin position="738"/>
        <end position="748"/>
    </location>
</feature>
<feature type="compositionally biased region" description="Polar residues" evidence="9">
    <location>
        <begin position="811"/>
        <end position="820"/>
    </location>
</feature>
<evidence type="ECO:0000313" key="11">
    <source>
        <dbReference type="EMBL" id="SEP90031.1"/>
    </source>
</evidence>
<dbReference type="Proteomes" id="UP000198512">
    <property type="component" value="Unassembled WGS sequence"/>
</dbReference>
<comment type="subcellular location">
    <subcellularLocation>
        <location evidence="8">Cell inner membrane</location>
        <topology evidence="8">Peripheral membrane protein</topology>
    </subcellularLocation>
</comment>
<dbReference type="EC" id="7.-.-.-" evidence="8"/>
<sequence>MNAPVSIWDIPGGIHPAERKELSNHAPIAPAPVPKRLVLPLNQHIGAPAEPVVSVGEYVLKGQLIAAATGVVSVPVHAPTSGTVSFIGAQPYPHVSGMLMPAIVIDSDGLDQWGSLTPCPDYRELEGSALVERIRQAGISGLGGAGFPTSVKLNARPTQKIHTLIINGTECEPYITADDLLMRERAEALVSGIEVLAQLIQPEQVLIGIEDNKPEAIAAVQAAVGERPFAVRVFPTKYPSGGEKQLIQILTGVEVPSGGLPADIGMLCQNVGTCVAIHDAVLLGKPLISRVTTLTGEALARPGNVEALIGTPVGELLAFAGLDQAKLNRLIMGGPMMGFTLPSLDVPLIKTSNCLLASTKAELPPPPPAMPCIRCGECAEACPASLLPQQLHFFALGQEHEQLKAHNLFDCIECGACAYVCPSSIPLVQYYRAAKAEIRDLEHKQLKAEHSKQRFEQRQERLRRAEEQKEAERQARAERAAQAKAAQADAAPAAVTAPADDALKKLKIAASMAQVALKKAEKQLATHDTAELQAQVDELRSAAEAAQQALETAQAAAPAPAAKPVGDDALKKAKIDAAMLKAQLRKLEKLEAPDADQQAELASLRQQLEAAETVLASLQEQAPAAAAKPAGDEALKKAKIDAAMLKAQLRKLEKLEAPDADQQAELARLRQQLEDAEKVLASLQEQAPTAAAKPAGDDALKKAKIELAMKRAELKKAEKAAADEASLQPLRDALASAEQALHAAEAASGKPAPELVRREQPGVDDTLKALKTEVAFARADLRKLERDAQAAPDALEQVRQRLANAEGQLAEHSNTQPPIS</sequence>
<comment type="similarity">
    <text evidence="8">Belongs to the 4Fe4S bacterial-type ferredoxin family. RnfC subfamily.</text>
</comment>
<feature type="compositionally biased region" description="Basic and acidic residues" evidence="9">
    <location>
        <begin position="755"/>
        <end position="764"/>
    </location>
</feature>
<keyword evidence="8" id="KW-1278">Translocase</keyword>
<dbReference type="Gene3D" id="3.30.70.20">
    <property type="match status" value="1"/>
</dbReference>
<protein>
    <recommendedName>
        <fullName evidence="8">Ion-translocating oxidoreductase complex subunit C</fullName>
        <ecNumber evidence="8">7.-.-.-</ecNumber>
    </recommendedName>
    <alternativeName>
        <fullName evidence="8">Rnf electron transport complex subunit C</fullName>
    </alternativeName>
</protein>
<keyword evidence="6 8" id="KW-0408">Iron</keyword>
<keyword evidence="8" id="KW-0997">Cell inner membrane</keyword>
<keyword evidence="5 8" id="KW-0249">Electron transport</keyword>
<comment type="caution">
    <text evidence="11">The sequence shown here is derived from an EMBL/GenBank/DDBJ whole genome shotgun (WGS) entry which is preliminary data.</text>
</comment>
<evidence type="ECO:0000259" key="10">
    <source>
        <dbReference type="PROSITE" id="PS51379"/>
    </source>
</evidence>
<keyword evidence="2 8" id="KW-0004">4Fe-4S</keyword>
<dbReference type="PROSITE" id="PS00198">
    <property type="entry name" value="4FE4S_FER_1"/>
    <property type="match status" value="1"/>
</dbReference>
<dbReference type="RefSeq" id="WP_069515978.1">
    <property type="nucleotide sequence ID" value="NZ_FOFP01000002.1"/>
</dbReference>
<dbReference type="PANTHER" id="PTHR43034">
    <property type="entry name" value="ION-TRANSLOCATING OXIDOREDUCTASE COMPLEX SUBUNIT C"/>
    <property type="match status" value="1"/>
</dbReference>
<dbReference type="Pfam" id="PF01512">
    <property type="entry name" value="Complex1_51K"/>
    <property type="match status" value="1"/>
</dbReference>
<reference evidence="11 12" key="1">
    <citation type="submission" date="2016-10" db="EMBL/GenBank/DDBJ databases">
        <authorList>
            <person name="Varghese N."/>
            <person name="Submissions S."/>
        </authorList>
    </citation>
    <scope>NUCLEOTIDE SEQUENCE [LARGE SCALE GENOMIC DNA]</scope>
    <source>
        <strain evidence="11 12">CIP 109853</strain>
    </source>
</reference>
<dbReference type="SUPFAM" id="SSF46548">
    <property type="entry name" value="alpha-helical ferredoxin"/>
    <property type="match status" value="1"/>
</dbReference>
<dbReference type="Pfam" id="PF10531">
    <property type="entry name" value="SLBB"/>
    <property type="match status" value="1"/>
</dbReference>
<comment type="cofactor">
    <cofactor evidence="8">
        <name>[4Fe-4S] cluster</name>
        <dbReference type="ChEBI" id="CHEBI:49883"/>
    </cofactor>
    <text evidence="8">Binds 2 [4Fe-4S] clusters per subunit.</text>
</comment>
<evidence type="ECO:0000256" key="7">
    <source>
        <dbReference type="ARBA" id="ARBA00023014"/>
    </source>
</evidence>
<keyword evidence="12" id="KW-1185">Reference proteome</keyword>
<feature type="domain" description="4Fe-4S ferredoxin-type" evidence="10">
    <location>
        <begin position="402"/>
        <end position="431"/>
    </location>
</feature>